<dbReference type="Pfam" id="PF13229">
    <property type="entry name" value="Beta_helix"/>
    <property type="match status" value="1"/>
</dbReference>
<protein>
    <submittedName>
        <fullName evidence="2">Right-handed parallel beta-helix repeat-containing protein</fullName>
    </submittedName>
</protein>
<accession>A0A937M2G0</accession>
<reference evidence="2" key="1">
    <citation type="submission" date="2020-10" db="EMBL/GenBank/DDBJ databases">
        <title>Microbiome of the Black Sea water column analyzed by genome centric metagenomics.</title>
        <authorList>
            <person name="Cabello-Yeves P.J."/>
            <person name="Callieri C."/>
            <person name="Picazo A."/>
            <person name="Mehrshad M."/>
            <person name="Haro-Moreno J.M."/>
            <person name="Roda-Garcia J."/>
            <person name="Dzembekova N."/>
            <person name="Slabakova V."/>
            <person name="Slabakova N."/>
            <person name="Moncheva S."/>
            <person name="Rodriguez-Valera F."/>
        </authorList>
    </citation>
    <scope>NUCLEOTIDE SEQUENCE</scope>
    <source>
        <strain evidence="2">BS30m-G43</strain>
    </source>
</reference>
<evidence type="ECO:0000259" key="1">
    <source>
        <dbReference type="Pfam" id="PF13229"/>
    </source>
</evidence>
<organism evidence="2 3">
    <name type="scientific">SAR86 cluster bacterium</name>
    <dbReference type="NCBI Taxonomy" id="2030880"/>
    <lineage>
        <taxon>Bacteria</taxon>
        <taxon>Pseudomonadati</taxon>
        <taxon>Pseudomonadota</taxon>
        <taxon>Gammaproteobacteria</taxon>
        <taxon>SAR86 cluster</taxon>
    </lineage>
</organism>
<comment type="caution">
    <text evidence="2">The sequence shown here is derived from an EMBL/GenBank/DDBJ whole genome shotgun (WGS) entry which is preliminary data.</text>
</comment>
<dbReference type="EMBL" id="JADHSG010000005">
    <property type="protein sequence ID" value="MBL6903418.1"/>
    <property type="molecule type" value="Genomic_DNA"/>
</dbReference>
<dbReference type="InterPro" id="IPR012334">
    <property type="entry name" value="Pectin_lyas_fold"/>
</dbReference>
<dbReference type="Proteomes" id="UP000705230">
    <property type="component" value="Unassembled WGS sequence"/>
</dbReference>
<dbReference type="AlphaFoldDB" id="A0A937M2G0"/>
<feature type="domain" description="Right handed beta helix" evidence="1">
    <location>
        <begin position="104"/>
        <end position="233"/>
    </location>
</feature>
<dbReference type="InterPro" id="IPR011050">
    <property type="entry name" value="Pectin_lyase_fold/virulence"/>
</dbReference>
<evidence type="ECO:0000313" key="2">
    <source>
        <dbReference type="EMBL" id="MBL6903418.1"/>
    </source>
</evidence>
<dbReference type="Gene3D" id="2.160.20.10">
    <property type="entry name" value="Single-stranded right-handed beta-helix, Pectin lyase-like"/>
    <property type="match status" value="1"/>
</dbReference>
<dbReference type="InterPro" id="IPR022442">
    <property type="entry name" value="SO_2930-like_dom"/>
</dbReference>
<evidence type="ECO:0000313" key="3">
    <source>
        <dbReference type="Proteomes" id="UP000705230"/>
    </source>
</evidence>
<name>A0A937M2G0_9GAMM</name>
<dbReference type="SUPFAM" id="SSF51126">
    <property type="entry name" value="Pectin lyase-like"/>
    <property type="match status" value="1"/>
</dbReference>
<proteinExistence type="predicted"/>
<dbReference type="InterPro" id="IPR039448">
    <property type="entry name" value="Beta_helix"/>
</dbReference>
<dbReference type="NCBIfam" id="TIGR03805">
    <property type="entry name" value="beta_helix_1"/>
    <property type="match status" value="1"/>
</dbReference>
<gene>
    <name evidence="2" type="ORF">ISR29_04375</name>
</gene>
<sequence>MILKLIGLNLRSLLKNSIKYLQQFKLIFFSFLLSFNCFGAITIVNPSADPYSDIQEALILAEPGDIVRLTAGFYELEDSLSIDVENIRLEGEGIDKTVLSFKNQKSGAQGLSVTSDNVVLQDFAIEDAKGDAIKVKGVDGISFIRVRTEWTGGVSSDNGAYGLYPVESKNVLIDSCVAIGASDAGIYVGQSENIIVKNSRAEFNVAGIEIENSYYADVFDNHAENNTGGILVFDLPDIPQQGGHHVRVFRNKSINNNTDNFAPEGNIVGEVPRGTGIIIQANSHVEIFDNDIGDNETINIAVVTYGYETEDESYYPHPRSIQIHGNRFGKTGYNPDLETGELSKILFELSKGNMPDIFWDGIMPLQQIIFGQPEEDKLILGDNGDASILSINAFKYLMPFMDPVETDYEKFRGKITPLAPVKLSEKL</sequence>
<dbReference type="InterPro" id="IPR006626">
    <property type="entry name" value="PbH1"/>
</dbReference>
<dbReference type="SMART" id="SM00710">
    <property type="entry name" value="PbH1"/>
    <property type="match status" value="5"/>
</dbReference>